<comment type="caution">
    <text evidence="2">The sequence shown here is derived from an EMBL/GenBank/DDBJ whole genome shotgun (WGS) entry which is preliminary data.</text>
</comment>
<dbReference type="AlphaFoldDB" id="A0A934I909"/>
<dbReference type="Gene3D" id="3.90.400.10">
    <property type="entry name" value="Oligo-1,6-glucosidase, Domain 2"/>
    <property type="match status" value="1"/>
</dbReference>
<evidence type="ECO:0000313" key="2">
    <source>
        <dbReference type="EMBL" id="MBJ3762699.1"/>
    </source>
</evidence>
<dbReference type="Gene3D" id="2.60.40.1180">
    <property type="entry name" value="Golgi alpha-mannosidase II"/>
    <property type="match status" value="1"/>
</dbReference>
<dbReference type="EMBL" id="JAEKPD010000007">
    <property type="protein sequence ID" value="MBJ3762699.1"/>
    <property type="molecule type" value="Genomic_DNA"/>
</dbReference>
<dbReference type="GO" id="GO:0047669">
    <property type="term" value="F:amylosucrase activity"/>
    <property type="evidence" value="ECO:0007669"/>
    <property type="project" value="InterPro"/>
</dbReference>
<gene>
    <name evidence="2" type="ORF">ILP92_08080</name>
</gene>
<dbReference type="InterPro" id="IPR044077">
    <property type="entry name" value="Amylosucrase"/>
</dbReference>
<accession>A0A934I909</accession>
<evidence type="ECO:0000259" key="1">
    <source>
        <dbReference type="SMART" id="SM00642"/>
    </source>
</evidence>
<dbReference type="CDD" id="cd11324">
    <property type="entry name" value="AmyAc_Amylosucrase"/>
    <property type="match status" value="1"/>
</dbReference>
<proteinExistence type="predicted"/>
<dbReference type="SUPFAM" id="SSF51011">
    <property type="entry name" value="Glycosyl hydrolase domain"/>
    <property type="match status" value="1"/>
</dbReference>
<dbReference type="InterPro" id="IPR013780">
    <property type="entry name" value="Glyco_hydro_b"/>
</dbReference>
<dbReference type="Gene3D" id="1.10.1740.10">
    <property type="match status" value="1"/>
</dbReference>
<dbReference type="SMART" id="SM00642">
    <property type="entry name" value="Aamy"/>
    <property type="match status" value="1"/>
</dbReference>
<dbReference type="PANTHER" id="PTHR10357:SF213">
    <property type="entry name" value="ALPHA AMYLASE CATALYTIC REGION"/>
    <property type="match status" value="1"/>
</dbReference>
<dbReference type="Proteomes" id="UP000642488">
    <property type="component" value="Unassembled WGS sequence"/>
</dbReference>
<keyword evidence="3" id="KW-1185">Reference proteome</keyword>
<evidence type="ECO:0000313" key="3">
    <source>
        <dbReference type="Proteomes" id="UP000642488"/>
    </source>
</evidence>
<protein>
    <submittedName>
        <fullName evidence="2">Alpha-amylase family protein</fullName>
    </submittedName>
</protein>
<feature type="domain" description="Glycosyl hydrolase family 13 catalytic" evidence="1">
    <location>
        <begin position="92"/>
        <end position="534"/>
    </location>
</feature>
<reference evidence="2" key="1">
    <citation type="submission" date="2020-12" db="EMBL/GenBank/DDBJ databases">
        <title>Bacterial taxonomy.</title>
        <authorList>
            <person name="Pan X."/>
        </authorList>
    </citation>
    <scope>NUCLEOTIDE SEQUENCE</scope>
    <source>
        <strain evidence="2">KCTC 52957</strain>
    </source>
</reference>
<dbReference type="PANTHER" id="PTHR10357">
    <property type="entry name" value="ALPHA-AMYLASE FAMILY MEMBER"/>
    <property type="match status" value="1"/>
</dbReference>
<dbReference type="RefSeq" id="WP_198915874.1">
    <property type="nucleotide sequence ID" value="NZ_JAEKPD010000007.1"/>
</dbReference>
<dbReference type="SUPFAM" id="SSF51445">
    <property type="entry name" value="(Trans)glycosidases"/>
    <property type="match status" value="1"/>
</dbReference>
<dbReference type="InterPro" id="IPR006047">
    <property type="entry name" value="GH13_cat_dom"/>
</dbReference>
<name>A0A934I909_9RHOB</name>
<dbReference type="Pfam" id="PF00128">
    <property type="entry name" value="Alpha-amylase"/>
    <property type="match status" value="1"/>
</dbReference>
<dbReference type="GO" id="GO:0005975">
    <property type="term" value="P:carbohydrate metabolic process"/>
    <property type="evidence" value="ECO:0007669"/>
    <property type="project" value="InterPro"/>
</dbReference>
<dbReference type="InterPro" id="IPR017853">
    <property type="entry name" value="GH"/>
</dbReference>
<sequence length="640" mass="71487">MPPKTTPRPATSSVTDDQLFDLRWARAFESTSQPLQRLYGDAMPIDTLMDRLHDLLARRWAARPDDLRLLDLKRDLDPHWFQSSKMAAYVFYVDRFAGSMQGVGERIPYLQSFGITYAHFMPCLMPRPGDSDGGYAVMDYTKIDPKLGTMADFRQVTRDMRAAGISPCIDMVLNHTAAEHDWAQKARAGDPFYRAFYRIYDTPDEPLEYEKTLHEVFPNQAPGNFTYDEDMQAWVWTTFNSFQWDLNWANPEVFLAILDIILDLANAGAEVLRLDAVAFMWKRLGTDCQNLPEVHDILQAINQAASVAAPATIFKAEAIVGPHQLVPYLGAGRHTGKVCNLAYHNSLMVQFWSALATRETQLMTDVLSHYFPDRFINAEWATYIRCHDDIGWAITEDDAEAHGVSGPGHRGFLADFYAGRFDGSFARGADFQVNEVTGDKRTNGSFASLAGLEAALEAGDDALIDLAIKRINLGHALIAGFGGVPLIYMGDELGLLNDRAYATDPDRAGDGRWMQRPAMDWDRAETAETSDAPHGRIWRALRHILKVRAACPELGGDVPSRILHTGHGRLFSMIRPGTNATLWMVCNFSEDAQSIPPADLAIPEDARPTDVLNGDALPQMQGGRIVVPPLACLWLRQPIW</sequence>
<dbReference type="InterPro" id="IPR045857">
    <property type="entry name" value="O16G_dom_2"/>
</dbReference>
<dbReference type="Gene3D" id="3.20.20.80">
    <property type="entry name" value="Glycosidases"/>
    <property type="match status" value="1"/>
</dbReference>
<organism evidence="2 3">
    <name type="scientific">Palleronia pontilimi</name>
    <dbReference type="NCBI Taxonomy" id="1964209"/>
    <lineage>
        <taxon>Bacteria</taxon>
        <taxon>Pseudomonadati</taxon>
        <taxon>Pseudomonadota</taxon>
        <taxon>Alphaproteobacteria</taxon>
        <taxon>Rhodobacterales</taxon>
        <taxon>Roseobacteraceae</taxon>
        <taxon>Palleronia</taxon>
    </lineage>
</organism>